<dbReference type="Pfam" id="PF02884">
    <property type="entry name" value="Lyase_8_C"/>
    <property type="match status" value="1"/>
</dbReference>
<feature type="active site" evidence="7">
    <location>
        <position position="540"/>
    </location>
</feature>
<comment type="subcellular location">
    <subcellularLocation>
        <location evidence="1">Secreted</location>
    </subcellularLocation>
</comment>
<dbReference type="GO" id="GO:0030246">
    <property type="term" value="F:carbohydrate binding"/>
    <property type="evidence" value="ECO:0007669"/>
    <property type="project" value="InterPro"/>
</dbReference>
<keyword evidence="10" id="KW-1185">Reference proteome</keyword>
<dbReference type="InterPro" id="IPR018247">
    <property type="entry name" value="EF_Hand_1_Ca_BS"/>
</dbReference>
<dbReference type="SUPFAM" id="SSF63446">
    <property type="entry name" value="Type I dockerin domain"/>
    <property type="match status" value="1"/>
</dbReference>
<dbReference type="PANTHER" id="PTHR38481:SF1">
    <property type="entry name" value="HYALURONATE LYASE"/>
    <property type="match status" value="1"/>
</dbReference>
<dbReference type="Pfam" id="PF24517">
    <property type="entry name" value="CBM96"/>
    <property type="match status" value="1"/>
</dbReference>
<dbReference type="Gene3D" id="2.70.98.10">
    <property type="match status" value="1"/>
</dbReference>
<keyword evidence="6" id="KW-0456">Lyase</keyword>
<dbReference type="InterPro" id="IPR011071">
    <property type="entry name" value="Lyase_8-like_C"/>
</dbReference>
<dbReference type="InterPro" id="IPR008964">
    <property type="entry name" value="Invasin/intimin_cell_adhesion"/>
</dbReference>
<accession>A0A3Q9I648</accession>
<sequence length="1400" mass="152850">MKALYRRMSVVLIVGMLLQVLIPAGLLVTKVSADEGTGDNLVPNGGFEDVVQTTDASWIGGLKPNGWGAWLASKNGKVSVTDAVYHSGAYSVQIEHTGSDRTGLSINVPVSAEGNYKLSAWIRTQDVVSSGGVFVRTNFYRSVNGMDGSTVDDKINDIVGPITTKMAGTNDWTLQEVVVSVPAGARYVRLEPFFETGTGTVWFDDVKLERWGGITGLDLQPKSISLHTGDSAILTPVITPQDAGGQALIWTSSDPNVASVDEGNVTANDYGTTTITVSTPDGLFRAEAFITVESTEMLDGYDELRQRWHAKLIGGEWMDMSDSDVRNYIDKLSNRISNAQATGTWDLMDKTPGAQNLWVGGISRDNTDSAAITKAYTMIKDMATAYSTEGTSQYRNPALKDDIISALDWMHTYQYNESKKIVGNWWDWEIGTPQALMDILVLMYDDLSEEQITKYLKVIDTFVPDPTKRVQNGSVTETGANLLDKALVVVLRGVVGKQSFKIEQGKNAISGEFQYAKKGDGIYEDGSLIQHTNIAYTGSYGGVLIGRMADLMYLFNASPWEINDPSASNVYRWVEDSFEALIYKGAMMDNVKGRSISRQSDSDHLTGRAIIRTLARLAEGAPAEQSTKIKSMIKEWVQSDTTFSNYYENMPIYEMNLIKAIINDSSVTARGELVKHQNFAAMDRVVHLRPDYGFALSMFSQRISAFEYGNGENKQGWYTGIGMTSLYNNDLSQYSNQYWPTVDMLRLPGTTTDGYAPAPKDWASYYNPRAWVGGSTLDGQFGASGMNYSFKDSTGSDLQGKKSWFMFDDEIVAIGSDISGSANRKVETIVENRQINDSGSNNLVVDGQVKPATLGWEETLKGISWAHLQGNVPGADIGYYFPEKADIDGKREARTGSWKNINDGGSADQITRNYLSLAFEHGSAPKNGSYAYVLLPNKGVAETEQYSQNPDIEILSQSSQVHAVQDKKLGISAFNFWEAGKSAFVRASNPASVMVKEEGNKLTVSVSDPTQTQNKVTVDLGKVVLKELTKDESVNVVQTEPYLKLEINTAGSLGRSHEIQFEYDPQQAPELEGEPEGPEQGEKSTVYVSEDAFVQAGSDVNTNFGARSYMDIKNGTGTYLRKAFLKFDMNGIPADREIESAKLFVYGGVNDSRTKDAGVSIHEVGSNNWSETALTWNNMPEIGASIEKISVDKDTQWRQFDVTSFAQSRLKLDGQMSLALQGDSDLTVTIKSKEFDGGIYKSYLEITFKPNVPVKGISLSSEEAVLVAGESMNLKAALVPLNATNTELAWSVDRSDVLKLEANESEATITALKPGRAKVTVTTADGKLSATCEVQVVLSKITGDLNGDGKVTVGDLGIAAASFGKNSASSDWEAVEAADINGDGIIDSADLKWFADQILQ</sequence>
<dbReference type="PROSITE" id="PS00018">
    <property type="entry name" value="EF_HAND_1"/>
    <property type="match status" value="2"/>
</dbReference>
<dbReference type="SUPFAM" id="SSF49863">
    <property type="entry name" value="Hyaluronate lyase-like, C-terminal domain"/>
    <property type="match status" value="1"/>
</dbReference>
<dbReference type="CDD" id="cd14254">
    <property type="entry name" value="Dockerin_II"/>
    <property type="match status" value="1"/>
</dbReference>
<dbReference type="InterPro" id="IPR003159">
    <property type="entry name" value="Lyase_8_central_dom"/>
</dbReference>
<dbReference type="Pfam" id="PF08124">
    <property type="entry name" value="Lyase_8_N"/>
    <property type="match status" value="1"/>
</dbReference>
<dbReference type="InterPro" id="IPR002105">
    <property type="entry name" value="Dockerin_1_rpt"/>
</dbReference>
<dbReference type="Gene3D" id="2.60.220.10">
    <property type="entry name" value="Polysaccharide lyase family 8-like, C-terminal"/>
    <property type="match status" value="1"/>
</dbReference>
<dbReference type="Gene3D" id="2.60.120.260">
    <property type="entry name" value="Galactose-binding domain-like"/>
    <property type="match status" value="1"/>
</dbReference>
<dbReference type="InterPro" id="IPR003305">
    <property type="entry name" value="CenC_carb-bd"/>
</dbReference>
<dbReference type="GO" id="GO:0016837">
    <property type="term" value="F:carbon-oxygen lyase activity, acting on polysaccharides"/>
    <property type="evidence" value="ECO:0007669"/>
    <property type="project" value="UniProtKB-ARBA"/>
</dbReference>
<name>A0A3Q9I648_9BACL</name>
<dbReference type="InterPro" id="IPR014718">
    <property type="entry name" value="GH-type_carb-bd"/>
</dbReference>
<dbReference type="SUPFAM" id="SSF48230">
    <property type="entry name" value="Chondroitin AC/alginate lyase"/>
    <property type="match status" value="1"/>
</dbReference>
<dbReference type="Pfam" id="PF02368">
    <property type="entry name" value="Big_2"/>
    <property type="match status" value="2"/>
</dbReference>
<dbReference type="InterPro" id="IPR036439">
    <property type="entry name" value="Dockerin_dom_sf"/>
</dbReference>
<dbReference type="Pfam" id="PF02278">
    <property type="entry name" value="Lyase_8"/>
    <property type="match status" value="1"/>
</dbReference>
<dbReference type="SMART" id="SM00635">
    <property type="entry name" value="BID_2"/>
    <property type="match status" value="2"/>
</dbReference>
<evidence type="ECO:0000256" key="7">
    <source>
        <dbReference type="PIRSR" id="PIRSR638970-1"/>
    </source>
</evidence>
<keyword evidence="3" id="KW-0964">Secreted</keyword>
<dbReference type="Gene3D" id="1.10.1330.10">
    <property type="entry name" value="Dockerin domain"/>
    <property type="match status" value="1"/>
</dbReference>
<dbReference type="InterPro" id="IPR011013">
    <property type="entry name" value="Gal_mutarotase_sf_dom"/>
</dbReference>
<dbReference type="CDD" id="cd01083">
    <property type="entry name" value="GAG_Lyase"/>
    <property type="match status" value="1"/>
</dbReference>
<dbReference type="OrthoDB" id="6636047at2"/>
<comment type="similarity">
    <text evidence="2">Belongs to the polysaccharide lyase 8 family.</text>
</comment>
<dbReference type="PROSITE" id="PS51766">
    <property type="entry name" value="DOCKERIN"/>
    <property type="match status" value="1"/>
</dbReference>
<gene>
    <name evidence="9" type="ORF">EI981_02180</name>
</gene>
<dbReference type="InterPro" id="IPR004103">
    <property type="entry name" value="Lyase_8_C"/>
</dbReference>
<dbReference type="PANTHER" id="PTHR38481">
    <property type="entry name" value="HYALURONATE LYASE"/>
    <property type="match status" value="1"/>
</dbReference>
<dbReference type="InterPro" id="IPR038970">
    <property type="entry name" value="Lyase_8"/>
</dbReference>
<dbReference type="NCBIfam" id="NF033679">
    <property type="entry name" value="DNRLRE_dom"/>
    <property type="match status" value="1"/>
</dbReference>
<dbReference type="SUPFAM" id="SSF49373">
    <property type="entry name" value="Invasin/intimin cell-adhesion fragments"/>
    <property type="match status" value="2"/>
</dbReference>
<dbReference type="Pfam" id="PF00404">
    <property type="entry name" value="Dockerin_1"/>
    <property type="match status" value="1"/>
</dbReference>
<reference evidence="10" key="1">
    <citation type="submission" date="2018-12" db="EMBL/GenBank/DDBJ databases">
        <title>Complete genome sequence of Paenibacillus sp. MBLB1234.</title>
        <authorList>
            <person name="Nam Y.-D."/>
            <person name="Kang J."/>
            <person name="Chung W.-H."/>
            <person name="Park Y.S."/>
        </authorList>
    </citation>
    <scope>NUCLEOTIDE SEQUENCE [LARGE SCALE GENOMIC DNA]</scope>
    <source>
        <strain evidence="10">MBLB1234</strain>
    </source>
</reference>
<proteinExistence type="inferred from homology"/>
<evidence type="ECO:0000259" key="8">
    <source>
        <dbReference type="PROSITE" id="PS51766"/>
    </source>
</evidence>
<dbReference type="GO" id="GO:0005576">
    <property type="term" value="C:extracellular region"/>
    <property type="evidence" value="ECO:0007669"/>
    <property type="project" value="UniProtKB-SubCell"/>
</dbReference>
<evidence type="ECO:0000256" key="2">
    <source>
        <dbReference type="ARBA" id="ARBA00006699"/>
    </source>
</evidence>
<keyword evidence="4" id="KW-0732">Signal</keyword>
<dbReference type="InterPro" id="IPR012970">
    <property type="entry name" value="Lyase_8_alpha_N"/>
</dbReference>
<dbReference type="Gene3D" id="2.60.40.1080">
    <property type="match status" value="2"/>
</dbReference>
<dbReference type="InterPro" id="IPR003343">
    <property type="entry name" value="Big_2"/>
</dbReference>
<dbReference type="InterPro" id="IPR016134">
    <property type="entry name" value="Dockerin_dom"/>
</dbReference>
<evidence type="ECO:0000256" key="4">
    <source>
        <dbReference type="ARBA" id="ARBA00022729"/>
    </source>
</evidence>
<dbReference type="KEGG" id="plut:EI981_02180"/>
<evidence type="ECO:0000256" key="3">
    <source>
        <dbReference type="ARBA" id="ARBA00022525"/>
    </source>
</evidence>
<dbReference type="Proteomes" id="UP000270678">
    <property type="component" value="Chromosome"/>
</dbReference>
<dbReference type="SUPFAM" id="SSF74650">
    <property type="entry name" value="Galactose mutarotase-like"/>
    <property type="match status" value="1"/>
</dbReference>
<dbReference type="GO" id="GO:0000272">
    <property type="term" value="P:polysaccharide catabolic process"/>
    <property type="evidence" value="ECO:0007669"/>
    <property type="project" value="InterPro"/>
</dbReference>
<evidence type="ECO:0000256" key="6">
    <source>
        <dbReference type="ARBA" id="ARBA00023239"/>
    </source>
</evidence>
<dbReference type="InterPro" id="IPR055372">
    <property type="entry name" value="CBM96"/>
</dbReference>
<dbReference type="GO" id="GO:0004553">
    <property type="term" value="F:hydrolase activity, hydrolyzing O-glycosyl compounds"/>
    <property type="evidence" value="ECO:0007669"/>
    <property type="project" value="InterPro"/>
</dbReference>
<feature type="active site" evidence="7">
    <location>
        <position position="531"/>
    </location>
</feature>
<feature type="domain" description="Dockerin" evidence="8">
    <location>
        <begin position="1338"/>
        <end position="1400"/>
    </location>
</feature>
<evidence type="ECO:0000256" key="5">
    <source>
        <dbReference type="ARBA" id="ARBA00022801"/>
    </source>
</evidence>
<dbReference type="Pfam" id="PF02018">
    <property type="entry name" value="CBM_4_9"/>
    <property type="match status" value="1"/>
</dbReference>
<evidence type="ECO:0000313" key="10">
    <source>
        <dbReference type="Proteomes" id="UP000270678"/>
    </source>
</evidence>
<dbReference type="EMBL" id="CP034346">
    <property type="protein sequence ID" value="AZS13398.1"/>
    <property type="molecule type" value="Genomic_DNA"/>
</dbReference>
<organism evidence="9 10">
    <name type="scientific">Paenibacillus lutimineralis</name>
    <dbReference type="NCBI Taxonomy" id="2707005"/>
    <lineage>
        <taxon>Bacteria</taxon>
        <taxon>Bacillati</taxon>
        <taxon>Bacillota</taxon>
        <taxon>Bacilli</taxon>
        <taxon>Bacillales</taxon>
        <taxon>Paenibacillaceae</taxon>
        <taxon>Paenibacillus</taxon>
    </lineage>
</organism>
<dbReference type="Gene3D" id="1.50.10.100">
    <property type="entry name" value="Chondroitin AC/alginate lyase"/>
    <property type="match status" value="1"/>
</dbReference>
<feature type="active site" evidence="7">
    <location>
        <position position="594"/>
    </location>
</feature>
<dbReference type="InterPro" id="IPR008929">
    <property type="entry name" value="Chondroitin_lyas"/>
</dbReference>
<keyword evidence="5" id="KW-0378">Hydrolase</keyword>
<evidence type="ECO:0000256" key="1">
    <source>
        <dbReference type="ARBA" id="ARBA00004613"/>
    </source>
</evidence>
<protein>
    <submittedName>
        <fullName evidence="9">DNRLRE domain-containing protein</fullName>
    </submittedName>
</protein>
<evidence type="ECO:0000313" key="9">
    <source>
        <dbReference type="EMBL" id="AZS13398.1"/>
    </source>
</evidence>